<feature type="domain" description="Peptidase S8/S53" evidence="9">
    <location>
        <begin position="106"/>
        <end position="376"/>
    </location>
</feature>
<dbReference type="PROSITE" id="PS51892">
    <property type="entry name" value="SUBTILASE"/>
    <property type="match status" value="1"/>
</dbReference>
<keyword evidence="3 5" id="KW-0378">Hydrolase</keyword>
<dbReference type="OrthoDB" id="9798386at2"/>
<protein>
    <submittedName>
        <fullName evidence="10">Peptidase S8</fullName>
    </submittedName>
</protein>
<dbReference type="InterPro" id="IPR006311">
    <property type="entry name" value="TAT_signal"/>
</dbReference>
<evidence type="ECO:0000313" key="11">
    <source>
        <dbReference type="Proteomes" id="UP000053512"/>
    </source>
</evidence>
<feature type="region of interest" description="Disordered" evidence="7">
    <location>
        <begin position="39"/>
        <end position="80"/>
    </location>
</feature>
<accession>A0A0W8I9N1</accession>
<dbReference type="InterPro" id="IPR036852">
    <property type="entry name" value="Peptidase_S8/S53_dom_sf"/>
</dbReference>
<keyword evidence="8" id="KW-0812">Transmembrane</keyword>
<dbReference type="InterPro" id="IPR023828">
    <property type="entry name" value="Peptidase_S8_Ser-AS"/>
</dbReference>
<keyword evidence="8" id="KW-1133">Transmembrane helix</keyword>
<dbReference type="InterPro" id="IPR050131">
    <property type="entry name" value="Peptidase_S8_subtilisin-like"/>
</dbReference>
<sequence length="487" mass="49225">MSSSASRRRSPRHRALTRWGAVAAASAVLGAGALALSGAGPAEARPAVPGPAPSIPLEDPVSVAPVPSEGATRAPDTSRIAEDGIRPLQYWLDEYGVREAWKESTGEGVRIAVIDTGVDGSHQDLEGAVVGGTDVSGGGAADGQEGLGTEPEHGTLVASVAAGRGHVAPGGRDDDAPGRPAGIVGVAPDAEVLAVSTWLGNESPEVRSVDEQLPDAVRWAVDNGADVINMSVGSNATSWPESWDEAFLYAEEQDVLVVASAGNRGSGLVQVGAPATIPGVLTVGGVGRSGEASWESSSQGISIAVAGPSEDMVGAIPGDRYASWAGTSASAPVVAGTAALIKSKWPDMSSAQIANRIVSTARDTGAPGKDPLYGYGVLDVEAALTEDVPEVDRSPLGSMEQWVRVHRRSAAATPTTGPTESAAPVTEEVEAEVAPPEPVAPIDETGLLPVVVLAGFGLLVLGLTVGAVVHIRRIVADGAAEGPEGRS</sequence>
<dbReference type="PROSITE" id="PS00137">
    <property type="entry name" value="SUBTILASE_HIS"/>
    <property type="match status" value="1"/>
</dbReference>
<dbReference type="RefSeq" id="WP_058874373.1">
    <property type="nucleotide sequence ID" value="NZ_LQBK01000022.1"/>
</dbReference>
<dbReference type="Proteomes" id="UP000053512">
    <property type="component" value="Unassembled WGS sequence"/>
</dbReference>
<dbReference type="PANTHER" id="PTHR43806:SF11">
    <property type="entry name" value="CEREVISIN-RELATED"/>
    <property type="match status" value="1"/>
</dbReference>
<dbReference type="EMBL" id="LQBK01000022">
    <property type="protein sequence ID" value="KUG56625.1"/>
    <property type="molecule type" value="Genomic_DNA"/>
</dbReference>
<dbReference type="PROSITE" id="PS00136">
    <property type="entry name" value="SUBTILASE_ASP"/>
    <property type="match status" value="1"/>
</dbReference>
<evidence type="ECO:0000256" key="1">
    <source>
        <dbReference type="ARBA" id="ARBA00011073"/>
    </source>
</evidence>
<proteinExistence type="inferred from homology"/>
<keyword evidence="4 5" id="KW-0720">Serine protease</keyword>
<reference evidence="11" key="1">
    <citation type="submission" date="2015-12" db="EMBL/GenBank/DDBJ databases">
        <authorList>
            <person name="Nair G.R."/>
            <person name="Kaur G."/>
            <person name="Mayilraj S."/>
        </authorList>
    </citation>
    <scope>NUCLEOTIDE SEQUENCE [LARGE SCALE GENOMIC DNA]</scope>
    <source>
        <strain evidence="11">CD08_4</strain>
    </source>
</reference>
<comment type="similarity">
    <text evidence="1 5 6">Belongs to the peptidase S8 family.</text>
</comment>
<feature type="active site" description="Charge relay system" evidence="5">
    <location>
        <position position="153"/>
    </location>
</feature>
<dbReference type="PROSITE" id="PS51318">
    <property type="entry name" value="TAT"/>
    <property type="match status" value="1"/>
</dbReference>
<name>A0A0W8I9N1_KOCRO</name>
<evidence type="ECO:0000256" key="7">
    <source>
        <dbReference type="SAM" id="MobiDB-lite"/>
    </source>
</evidence>
<dbReference type="InterPro" id="IPR015500">
    <property type="entry name" value="Peptidase_S8_subtilisin-rel"/>
</dbReference>
<evidence type="ECO:0000256" key="3">
    <source>
        <dbReference type="ARBA" id="ARBA00022801"/>
    </source>
</evidence>
<evidence type="ECO:0000256" key="4">
    <source>
        <dbReference type="ARBA" id="ARBA00022825"/>
    </source>
</evidence>
<feature type="active site" description="Charge relay system" evidence="5">
    <location>
        <position position="115"/>
    </location>
</feature>
<comment type="caution">
    <text evidence="10">The sequence shown here is derived from an EMBL/GenBank/DDBJ whole genome shotgun (WGS) entry which is preliminary data.</text>
</comment>
<keyword evidence="2 5" id="KW-0645">Protease</keyword>
<evidence type="ECO:0000313" key="10">
    <source>
        <dbReference type="EMBL" id="KUG56625.1"/>
    </source>
</evidence>
<dbReference type="InterPro" id="IPR022398">
    <property type="entry name" value="Peptidase_S8_His-AS"/>
</dbReference>
<dbReference type="InterPro" id="IPR000209">
    <property type="entry name" value="Peptidase_S8/S53_dom"/>
</dbReference>
<dbReference type="GO" id="GO:0004252">
    <property type="term" value="F:serine-type endopeptidase activity"/>
    <property type="evidence" value="ECO:0007669"/>
    <property type="project" value="UniProtKB-UniRule"/>
</dbReference>
<dbReference type="PRINTS" id="PR00723">
    <property type="entry name" value="SUBTILISIN"/>
</dbReference>
<organism evidence="10 11">
    <name type="scientific">Kocuria rosea subsp. polaris</name>
    <dbReference type="NCBI Taxonomy" id="136273"/>
    <lineage>
        <taxon>Bacteria</taxon>
        <taxon>Bacillati</taxon>
        <taxon>Actinomycetota</taxon>
        <taxon>Actinomycetes</taxon>
        <taxon>Micrococcales</taxon>
        <taxon>Micrococcaceae</taxon>
        <taxon>Kocuria</taxon>
    </lineage>
</organism>
<evidence type="ECO:0000259" key="9">
    <source>
        <dbReference type="Pfam" id="PF00082"/>
    </source>
</evidence>
<feature type="active site" description="Charge relay system" evidence="5">
    <location>
        <position position="328"/>
    </location>
</feature>
<dbReference type="PANTHER" id="PTHR43806">
    <property type="entry name" value="PEPTIDASE S8"/>
    <property type="match status" value="1"/>
</dbReference>
<feature type="transmembrane region" description="Helical" evidence="8">
    <location>
        <begin position="446"/>
        <end position="469"/>
    </location>
</feature>
<evidence type="ECO:0000256" key="8">
    <source>
        <dbReference type="SAM" id="Phobius"/>
    </source>
</evidence>
<dbReference type="GO" id="GO:0006508">
    <property type="term" value="P:proteolysis"/>
    <property type="evidence" value="ECO:0007669"/>
    <property type="project" value="UniProtKB-KW"/>
</dbReference>
<evidence type="ECO:0000256" key="6">
    <source>
        <dbReference type="RuleBase" id="RU003355"/>
    </source>
</evidence>
<evidence type="ECO:0000256" key="2">
    <source>
        <dbReference type="ARBA" id="ARBA00022670"/>
    </source>
</evidence>
<dbReference type="PROSITE" id="PS00138">
    <property type="entry name" value="SUBTILASE_SER"/>
    <property type="match status" value="1"/>
</dbReference>
<evidence type="ECO:0000256" key="5">
    <source>
        <dbReference type="PROSITE-ProRule" id="PRU01240"/>
    </source>
</evidence>
<keyword evidence="8" id="KW-0472">Membrane</keyword>
<dbReference type="Pfam" id="PF00082">
    <property type="entry name" value="Peptidase_S8"/>
    <property type="match status" value="1"/>
</dbReference>
<dbReference type="AlphaFoldDB" id="A0A0W8I9N1"/>
<dbReference type="SUPFAM" id="SSF52743">
    <property type="entry name" value="Subtilisin-like"/>
    <property type="match status" value="1"/>
</dbReference>
<gene>
    <name evidence="10" type="ORF">AVL61_06090</name>
</gene>
<dbReference type="Gene3D" id="3.40.50.200">
    <property type="entry name" value="Peptidase S8/S53 domain"/>
    <property type="match status" value="1"/>
</dbReference>
<dbReference type="InterPro" id="IPR023827">
    <property type="entry name" value="Peptidase_S8_Asp-AS"/>
</dbReference>